<keyword evidence="1" id="KW-0547">Nucleotide-binding</keyword>
<proteinExistence type="predicted"/>
<keyword evidence="6" id="KW-1185">Reference proteome</keyword>
<feature type="region of interest" description="Disordered" evidence="3">
    <location>
        <begin position="519"/>
        <end position="539"/>
    </location>
</feature>
<dbReference type="EMBL" id="JBBLXS010000667">
    <property type="protein sequence ID" value="MEK0188572.1"/>
    <property type="molecule type" value="Genomic_DNA"/>
</dbReference>
<evidence type="ECO:0000256" key="3">
    <source>
        <dbReference type="SAM" id="MobiDB-lite"/>
    </source>
</evidence>
<evidence type="ECO:0000256" key="2">
    <source>
        <dbReference type="ARBA" id="ARBA00022840"/>
    </source>
</evidence>
<evidence type="ECO:0000313" key="5">
    <source>
        <dbReference type="EMBL" id="MEK0188572.1"/>
    </source>
</evidence>
<name>A0ABU8YVS4_9CYAN</name>
<dbReference type="Proteomes" id="UP001384579">
    <property type="component" value="Unassembled WGS sequence"/>
</dbReference>
<evidence type="ECO:0000259" key="4">
    <source>
        <dbReference type="PROSITE" id="PS51206"/>
    </source>
</evidence>
<evidence type="ECO:0000256" key="1">
    <source>
        <dbReference type="ARBA" id="ARBA00022741"/>
    </source>
</evidence>
<dbReference type="SUPFAM" id="SSF52540">
    <property type="entry name" value="P-loop containing nucleoside triphosphate hydrolases"/>
    <property type="match status" value="1"/>
</dbReference>
<dbReference type="PROSITE" id="PS51206">
    <property type="entry name" value="SF3_HELICASE_1"/>
    <property type="match status" value="1"/>
</dbReference>
<feature type="compositionally biased region" description="Low complexity" evidence="3">
    <location>
        <begin position="519"/>
        <end position="528"/>
    </location>
</feature>
<comment type="caution">
    <text evidence="5">The sequence shown here is derived from an EMBL/GenBank/DDBJ whole genome shotgun (WGS) entry which is preliminary data.</text>
</comment>
<organism evidence="5 6">
    <name type="scientific">Microcoleus anatoxicus PTRS2</name>
    <dbReference type="NCBI Taxonomy" id="2705321"/>
    <lineage>
        <taxon>Bacteria</taxon>
        <taxon>Bacillati</taxon>
        <taxon>Cyanobacteriota</taxon>
        <taxon>Cyanophyceae</taxon>
        <taxon>Oscillatoriophycideae</taxon>
        <taxon>Oscillatoriales</taxon>
        <taxon>Microcoleaceae</taxon>
        <taxon>Microcoleus</taxon>
        <taxon>Microcoleus anatoxicus</taxon>
    </lineage>
</organism>
<feature type="domain" description="SF3 helicase" evidence="4">
    <location>
        <begin position="128"/>
        <end position="310"/>
    </location>
</feature>
<dbReference type="InterPro" id="IPR014818">
    <property type="entry name" value="Phage/plasmid_primase_P4_C"/>
</dbReference>
<reference evidence="5 6" key="1">
    <citation type="journal article" date="2020" name="Harmful Algae">
        <title>Molecular and morphological characterization of a novel dihydroanatoxin-a producing Microcoleus species (cyanobacteria) from the Russian River, California, USA.</title>
        <authorList>
            <person name="Conklin K.Y."/>
            <person name="Stancheva R."/>
            <person name="Otten T.G."/>
            <person name="Fadness R."/>
            <person name="Boyer G.L."/>
            <person name="Read B."/>
            <person name="Zhang X."/>
            <person name="Sheath R.G."/>
        </authorList>
    </citation>
    <scope>NUCLEOTIDE SEQUENCE [LARGE SCALE GENOMIC DNA]</scope>
    <source>
        <strain evidence="5 6">PTRS2</strain>
    </source>
</reference>
<dbReference type="InterPro" id="IPR027417">
    <property type="entry name" value="P-loop_NTPase"/>
</dbReference>
<gene>
    <name evidence="5" type="ORF">WMG39_27555</name>
</gene>
<dbReference type="Gene3D" id="3.40.50.300">
    <property type="entry name" value="P-loop containing nucleotide triphosphate hydrolases"/>
    <property type="match status" value="1"/>
</dbReference>
<dbReference type="Pfam" id="PF19263">
    <property type="entry name" value="DUF5906"/>
    <property type="match status" value="1"/>
</dbReference>
<dbReference type="RefSeq" id="WP_340526237.1">
    <property type="nucleotide sequence ID" value="NZ_JBBLXS010000667.1"/>
</dbReference>
<sequence>MSIGGQLYHYVGSHYELRSESEEKRRIGDWLNTYAEKVKGVWVNNRAKSSNVAEVLNWVVNRNAVDPNKINPDGLNCSNGVVRINPDGSHWLVPHDPNQVYTYVGGKYDPDVDSADCDRLLECLEPAQREIFLRTAAAALNLNLVRSKLTGRGVKGLLCHGEGSNGKDTLRAVLAAVFGRGMTGKSLSDFKAYDGGRKFALATIEGGVCNWASENASNVNLDALQSLKQFITGDPIDIERKGKDSYEYKPTAIFLANCNKLPSITGGTAAIDDRYGILSFKKTYKRGAVASQGELEADPRFKDDPDFILERIAPAMLNKMLERMPLLLAEGIDYKATREAMREAQEESRHLWQFAREVGLEFNPEGKVYIGDLYKILEDWYQENGWLTFDDSGKKTKKSWEAESPYDSPVKKSQDLYLRLRELFPKIERRVDTQERYGHKIIFGLKLVNSSQVSQGPCTEPVSSQGSSQVTCYDTCDETLVQKQPCYPCDESSLFTEFLQWFSKQPQSDREKMVKILTQPQQSQSPLKPKSEPTVESVPEVISPEDAEKMRDIALIWWPEYRSEHLQALLTQMFGWNTPGRKYSIATIANWLEGEGELVRERIAELIRLQG</sequence>
<evidence type="ECO:0000313" key="6">
    <source>
        <dbReference type="Proteomes" id="UP001384579"/>
    </source>
</evidence>
<keyword evidence="2" id="KW-0067">ATP-binding</keyword>
<accession>A0ABU8YVS4</accession>
<dbReference type="Pfam" id="PF08706">
    <property type="entry name" value="D5_N"/>
    <property type="match status" value="1"/>
</dbReference>
<dbReference type="InterPro" id="IPR014015">
    <property type="entry name" value="Helicase_SF3_DNA-vir"/>
</dbReference>
<protein>
    <submittedName>
        <fullName evidence="5">DUF5906 domain-containing protein</fullName>
    </submittedName>
</protein>
<dbReference type="InterPro" id="IPR045455">
    <property type="entry name" value="NrS-1_pol-like_helicase"/>
</dbReference>